<evidence type="ECO:0000313" key="1">
    <source>
        <dbReference type="EMBL" id="ERN43122.1"/>
    </source>
</evidence>
<dbReference type="Proteomes" id="UP000016960">
    <property type="component" value="Unassembled WGS sequence"/>
</dbReference>
<dbReference type="AlphaFoldDB" id="U5DQM6"/>
<evidence type="ECO:0000313" key="2">
    <source>
        <dbReference type="Proteomes" id="UP000016960"/>
    </source>
</evidence>
<dbReference type="STRING" id="582515.KR51_00000110"/>
<organism evidence="1 2">
    <name type="scientific">Rubidibacter lacunae KORDI 51-2</name>
    <dbReference type="NCBI Taxonomy" id="582515"/>
    <lineage>
        <taxon>Bacteria</taxon>
        <taxon>Bacillati</taxon>
        <taxon>Cyanobacteriota</taxon>
        <taxon>Cyanophyceae</taxon>
        <taxon>Oscillatoriophycideae</taxon>
        <taxon>Chroococcales</taxon>
        <taxon>Aphanothecaceae</taxon>
        <taxon>Rubidibacter</taxon>
    </lineage>
</organism>
<gene>
    <name evidence="1" type="ORF">KR51_00000110</name>
</gene>
<keyword evidence="2" id="KW-1185">Reference proteome</keyword>
<dbReference type="RefSeq" id="WP_022603655.1">
    <property type="nucleotide sequence ID" value="NZ_ASSJ01000001.1"/>
</dbReference>
<protein>
    <submittedName>
        <fullName evidence="1">Uncharacterized protein</fullName>
    </submittedName>
</protein>
<dbReference type="eggNOG" id="ENOG5032YBC">
    <property type="taxonomic scope" value="Bacteria"/>
</dbReference>
<sequence length="141" mass="16129">MPEPDDWSRDVWEFCELTATELERFFQSASEAIAAIASEAEAALVADWTQTWEEFWDALGVDEQPYEPDVLLFAEERWEPMATSVVAGADWNPACVGCRHYHGYVYGENFLVCAMHPYGSEDDTCPDWEGKPPPLPPRYRF</sequence>
<dbReference type="EMBL" id="ASSJ01000001">
    <property type="protein sequence ID" value="ERN43122.1"/>
    <property type="molecule type" value="Genomic_DNA"/>
</dbReference>
<reference evidence="1 2" key="1">
    <citation type="submission" date="2013-05" db="EMBL/GenBank/DDBJ databases">
        <title>Draft genome sequence of Rubidibacter lacunae KORDI 51-2.</title>
        <authorList>
            <person name="Choi D.H."/>
            <person name="Noh J.H."/>
            <person name="Kwon K.-K."/>
            <person name="Lee J.-H."/>
            <person name="Ryu J.-Y."/>
        </authorList>
    </citation>
    <scope>NUCLEOTIDE SEQUENCE [LARGE SCALE GENOMIC DNA]</scope>
    <source>
        <strain evidence="1 2">KORDI 51-2</strain>
    </source>
</reference>
<accession>U5DQM6</accession>
<dbReference type="OrthoDB" id="511993at2"/>
<proteinExistence type="predicted"/>
<comment type="caution">
    <text evidence="1">The sequence shown here is derived from an EMBL/GenBank/DDBJ whole genome shotgun (WGS) entry which is preliminary data.</text>
</comment>
<name>U5DQM6_9CHRO</name>
<dbReference type="InParanoid" id="U5DQM6"/>